<reference evidence="2 3" key="1">
    <citation type="submission" date="2019-06" db="EMBL/GenBank/DDBJ databases">
        <title>Whole genome shotgun sequence of Komagataeibacter hansenii NBRC 14820.</title>
        <authorList>
            <person name="Hosoyama A."/>
            <person name="Uohara A."/>
            <person name="Ohji S."/>
            <person name="Ichikawa N."/>
        </authorList>
    </citation>
    <scope>NUCLEOTIDE SEQUENCE [LARGE SCALE GENOMIC DNA]</scope>
    <source>
        <strain evidence="2 3">NBRC 14820</strain>
    </source>
</reference>
<gene>
    <name evidence="1 2" type="primary">rlmJ</name>
    <name evidence="2" type="ORF">GHA01_12110</name>
</gene>
<comment type="caution">
    <text evidence="2">The sequence shown here is derived from an EMBL/GenBank/DDBJ whole genome shotgun (WGS) entry which is preliminary data.</text>
</comment>
<comment type="subunit">
    <text evidence="1">Monomer.</text>
</comment>
<dbReference type="Gene3D" id="3.40.50.150">
    <property type="entry name" value="Vaccinia Virus protein VP39"/>
    <property type="match status" value="1"/>
</dbReference>
<dbReference type="EC" id="2.1.1.266" evidence="1"/>
<feature type="binding site" evidence="1">
    <location>
        <position position="137"/>
    </location>
    <ligand>
        <name>S-adenosyl-L-methionine</name>
        <dbReference type="ChEBI" id="CHEBI:59789"/>
    </ligand>
</feature>
<dbReference type="EMBL" id="BJNN01000075">
    <property type="protein sequence ID" value="GEC63362.1"/>
    <property type="molecule type" value="Genomic_DNA"/>
</dbReference>
<dbReference type="InterPro" id="IPR007473">
    <property type="entry name" value="RlmJ"/>
</dbReference>
<dbReference type="Pfam" id="PF04378">
    <property type="entry name" value="RsmJ"/>
    <property type="match status" value="1"/>
</dbReference>
<dbReference type="HAMAP" id="MF_00934">
    <property type="entry name" value="23SrRNA_methyltr_J"/>
    <property type="match status" value="1"/>
</dbReference>
<dbReference type="Proteomes" id="UP000319478">
    <property type="component" value="Unassembled WGS sequence"/>
</dbReference>
<dbReference type="GO" id="GO:0008168">
    <property type="term" value="F:methyltransferase activity"/>
    <property type="evidence" value="ECO:0007669"/>
    <property type="project" value="UniProtKB-KW"/>
</dbReference>
<keyword evidence="1" id="KW-0808">Transferase</keyword>
<keyword evidence="1 2" id="KW-0489">Methyltransferase</keyword>
<feature type="binding site" evidence="1">
    <location>
        <position position="29"/>
    </location>
    <ligand>
        <name>S-adenosyl-L-methionine</name>
        <dbReference type="ChEBI" id="CHEBI:59789"/>
    </ligand>
</feature>
<feature type="binding site" evidence="1">
    <location>
        <position position="119"/>
    </location>
    <ligand>
        <name>S-adenosyl-L-methionine</name>
        <dbReference type="ChEBI" id="CHEBI:59789"/>
    </ligand>
</feature>
<comment type="similarity">
    <text evidence="1">Belongs to the RlmJ family.</text>
</comment>
<keyword evidence="1" id="KW-0949">S-adenosyl-L-methionine</keyword>
<keyword evidence="1" id="KW-0698">rRNA processing</keyword>
<evidence type="ECO:0000256" key="1">
    <source>
        <dbReference type="HAMAP-Rule" id="MF_00934"/>
    </source>
</evidence>
<keyword evidence="3" id="KW-1185">Reference proteome</keyword>
<keyword evidence="1" id="KW-0694">RNA-binding</keyword>
<sequence length="299" mass="33462">MGWINLWGRKSVNYRHSYHAGNFADVMKHVVLMALVEVLRRKPSPFCVLDTHAGTGLYDLSSIQAQSTGEWRDGIGRLLDAPSHPTSAAAPAPGVENWLRIIRTVMRDEQAGRLSYPGSPALVARLLRPGDSLICCELHPEDQQTLRHLFRHDRHVSVHGRDGYEAITALLPPRQAKRGLVFMDPPFERGDEFQRLATAIMTARQRFPAGIVAGWYPIKHRAPVRAFVNTLKDAGQRKLLTLELTLRPPLDPSRLNGSGIIIANPPFRFEEEARTILTSLCHFLGDGQAESHVEWAVPE</sequence>
<evidence type="ECO:0000313" key="2">
    <source>
        <dbReference type="EMBL" id="GEC63362.1"/>
    </source>
</evidence>
<proteinExistence type="inferred from homology"/>
<feature type="binding site" evidence="1">
    <location>
        <position position="184"/>
    </location>
    <ligand>
        <name>S-adenosyl-L-methionine</name>
        <dbReference type="ChEBI" id="CHEBI:59789"/>
    </ligand>
</feature>
<feature type="site" description="Interaction with substrate rRNA" evidence="1">
    <location>
        <position position="14"/>
    </location>
</feature>
<comment type="function">
    <text evidence="1">Specifically methylates the adenine in position 2030 of 23S rRNA.</text>
</comment>
<feature type="binding site" evidence="1">
    <location>
        <position position="52"/>
    </location>
    <ligand>
        <name>S-adenosyl-L-methionine</name>
        <dbReference type="ChEBI" id="CHEBI:59789"/>
    </ligand>
</feature>
<protein>
    <recommendedName>
        <fullName evidence="1">Ribosomal RNA large subunit methyltransferase J</fullName>
        <ecNumber evidence="1">2.1.1.266</ecNumber>
    </recommendedName>
    <alternativeName>
        <fullName evidence="1">23S rRNA (adenine(2030)-N6)-methyltransferase</fullName>
    </alternativeName>
    <alternativeName>
        <fullName evidence="1">23S rRNA m6A2030 methyltransferase</fullName>
    </alternativeName>
</protein>
<accession>A0ABQ0SDU9</accession>
<dbReference type="PANTHER" id="PTHR37426">
    <property type="entry name" value="RIBOSOMAL RNA LARGE SUBUNIT METHYLTRANSFERASE J"/>
    <property type="match status" value="1"/>
</dbReference>
<dbReference type="SUPFAM" id="SSF53335">
    <property type="entry name" value="S-adenosyl-L-methionine-dependent methyltransferases"/>
    <property type="match status" value="1"/>
</dbReference>
<dbReference type="InterPro" id="IPR029063">
    <property type="entry name" value="SAM-dependent_MTases_sf"/>
</dbReference>
<dbReference type="GO" id="GO:0032259">
    <property type="term" value="P:methylation"/>
    <property type="evidence" value="ECO:0007669"/>
    <property type="project" value="UniProtKB-KW"/>
</dbReference>
<feature type="binding site" evidence="1">
    <location>
        <begin position="162"/>
        <end position="163"/>
    </location>
    <ligand>
        <name>S-adenosyl-L-methionine</name>
        <dbReference type="ChEBI" id="CHEBI:59789"/>
    </ligand>
</feature>
<feature type="active site" description="Proton acceptor" evidence="1">
    <location>
        <position position="184"/>
    </location>
</feature>
<name>A0ABQ0SDU9_NOVHA</name>
<evidence type="ECO:0000313" key="3">
    <source>
        <dbReference type="Proteomes" id="UP000319478"/>
    </source>
</evidence>
<organism evidence="2 3">
    <name type="scientific">Novacetimonas hansenii</name>
    <name type="common">Komagataeibacter hansenii</name>
    <dbReference type="NCBI Taxonomy" id="436"/>
    <lineage>
        <taxon>Bacteria</taxon>
        <taxon>Pseudomonadati</taxon>
        <taxon>Pseudomonadota</taxon>
        <taxon>Alphaproteobacteria</taxon>
        <taxon>Acetobacterales</taxon>
        <taxon>Acetobacteraceae</taxon>
        <taxon>Novacetimonas</taxon>
    </lineage>
</organism>
<dbReference type="PANTHER" id="PTHR37426:SF1">
    <property type="entry name" value="RIBOSOMAL RNA LARGE SUBUNIT METHYLTRANSFERASE J"/>
    <property type="match status" value="1"/>
</dbReference>
<comment type="catalytic activity">
    <reaction evidence="1">
        <text>adenosine(2030) in 23S rRNA + S-adenosyl-L-methionine = N(6)-methyladenosine(2030) in 23S rRNA + S-adenosyl-L-homocysteine + H(+)</text>
        <dbReference type="Rhea" id="RHEA:43736"/>
        <dbReference type="Rhea" id="RHEA-COMP:10668"/>
        <dbReference type="Rhea" id="RHEA-COMP:10669"/>
        <dbReference type="ChEBI" id="CHEBI:15378"/>
        <dbReference type="ChEBI" id="CHEBI:57856"/>
        <dbReference type="ChEBI" id="CHEBI:59789"/>
        <dbReference type="ChEBI" id="CHEBI:74411"/>
        <dbReference type="ChEBI" id="CHEBI:74449"/>
        <dbReference type="EC" id="2.1.1.266"/>
    </reaction>
</comment>